<gene>
    <name evidence="2" type="ORF">PN838_21525</name>
</gene>
<dbReference type="InterPro" id="IPR021806">
    <property type="entry name" value="DUF3379"/>
</dbReference>
<accession>A0ABT5FI42</accession>
<organism evidence="2 3">
    <name type="scientific">Psychrosphaera algicola</name>
    <dbReference type="NCBI Taxonomy" id="3023714"/>
    <lineage>
        <taxon>Bacteria</taxon>
        <taxon>Pseudomonadati</taxon>
        <taxon>Pseudomonadota</taxon>
        <taxon>Gammaproteobacteria</taxon>
        <taxon>Alteromonadales</taxon>
        <taxon>Pseudoalteromonadaceae</taxon>
        <taxon>Psychrosphaera</taxon>
    </lineage>
</organism>
<evidence type="ECO:0000313" key="3">
    <source>
        <dbReference type="Proteomes" id="UP001528411"/>
    </source>
</evidence>
<dbReference type="Proteomes" id="UP001528411">
    <property type="component" value="Unassembled WGS sequence"/>
</dbReference>
<dbReference type="RefSeq" id="WP_272181930.1">
    <property type="nucleotide sequence ID" value="NZ_JAQOMS010000002.1"/>
</dbReference>
<keyword evidence="3" id="KW-1185">Reference proteome</keyword>
<evidence type="ECO:0000256" key="1">
    <source>
        <dbReference type="SAM" id="Phobius"/>
    </source>
</evidence>
<keyword evidence="1" id="KW-0812">Transmembrane</keyword>
<dbReference type="EMBL" id="JAQOMS010000002">
    <property type="protein sequence ID" value="MDC2890851.1"/>
    <property type="molecule type" value="Genomic_DNA"/>
</dbReference>
<dbReference type="Pfam" id="PF11859">
    <property type="entry name" value="DUF3379"/>
    <property type="match status" value="1"/>
</dbReference>
<reference evidence="2 3" key="1">
    <citation type="submission" date="2023-01" db="EMBL/GenBank/DDBJ databases">
        <title>Psychrosphaera sp. nov., isolated from marine algae.</title>
        <authorList>
            <person name="Bayburt H."/>
            <person name="Choi B.J."/>
            <person name="Kim J.M."/>
            <person name="Choi D.G."/>
            <person name="Jeon C.O."/>
        </authorList>
    </citation>
    <scope>NUCLEOTIDE SEQUENCE [LARGE SCALE GENOMIC DNA]</scope>
    <source>
        <strain evidence="2 3">G1-22</strain>
    </source>
</reference>
<protein>
    <submittedName>
        <fullName evidence="2">DUF3379 family protein</fullName>
    </submittedName>
</protein>
<feature type="transmembrane region" description="Helical" evidence="1">
    <location>
        <begin position="79"/>
        <end position="98"/>
    </location>
</feature>
<keyword evidence="1" id="KW-0472">Membrane</keyword>
<name>A0ABT5FI42_9GAMM</name>
<proteinExistence type="predicted"/>
<sequence>MDELNFRRRLYADPNDNAQEISNACASDPAKARFKSEIQQLDEQIKNVLEVPVPDNLAERIFLGQSLAIQRAEKKKHRVHLAIAAGFAFAIGISLQLGGVSPRFDSISDHALAHMTEEMTHIPSSADYTLGQLNAKLASFGGHIDAPIAPIKFANFCDFDGTRSLHLVLAGTQGDVTVFVVPSDAKLAIRKHFSSLDFNGETIVAQSANVVIITKKIMKT</sequence>
<keyword evidence="1" id="KW-1133">Transmembrane helix</keyword>
<evidence type="ECO:0000313" key="2">
    <source>
        <dbReference type="EMBL" id="MDC2890851.1"/>
    </source>
</evidence>
<comment type="caution">
    <text evidence="2">The sequence shown here is derived from an EMBL/GenBank/DDBJ whole genome shotgun (WGS) entry which is preliminary data.</text>
</comment>